<keyword evidence="13" id="KW-0347">Helicase</keyword>
<name>K0A2Q4_9VIRU</name>
<proteinExistence type="predicted"/>
<evidence type="ECO:0000313" key="22">
    <source>
        <dbReference type="Proteomes" id="UP000203618"/>
    </source>
</evidence>
<dbReference type="Proteomes" id="UP000203618">
    <property type="component" value="Segment"/>
</dbReference>
<keyword evidence="6" id="KW-0548">Nucleotidyltransferase</keyword>
<comment type="subcellular location">
    <subcellularLocation>
        <location evidence="3">Host nucleus</location>
    </subcellularLocation>
</comment>
<protein>
    <submittedName>
        <fullName evidence="21">Replication-associated protein</fullName>
    </submittedName>
</protein>
<evidence type="ECO:0000313" key="21">
    <source>
        <dbReference type="EMBL" id="AFS65297.1"/>
    </source>
</evidence>
<evidence type="ECO:0000256" key="16">
    <source>
        <dbReference type="ARBA" id="ARBA00023125"/>
    </source>
</evidence>
<evidence type="ECO:0000256" key="11">
    <source>
        <dbReference type="ARBA" id="ARBA00022759"/>
    </source>
</evidence>
<evidence type="ECO:0000256" key="14">
    <source>
        <dbReference type="ARBA" id="ARBA00022840"/>
    </source>
</evidence>
<keyword evidence="17" id="KW-0511">Multifunctional enzyme</keyword>
<dbReference type="GO" id="GO:0016779">
    <property type="term" value="F:nucleotidyltransferase activity"/>
    <property type="evidence" value="ECO:0007669"/>
    <property type="project" value="UniProtKB-KW"/>
</dbReference>
<sequence>MSRCKNWCFTSFNVDSPPKFDPITTEYLCYGRETCPTTKKSHLQGFICLKERKRLAGVKKLLGSVHLEASRGTVDQNIQYCSKDGEFTEFGSRPSSGPATSPFALAIAAATDGRLDDVKSTHPGIYLRYKKTLESLQKFRSDDLDGSCGVWICGPPRIGKDYAVRKIGNVYCKALNKWWDGYLGEPNVLISDVEPDHFKWIGYFLKIWSDRYPFIAEIKGSSMKIRPEKIFVTSNFRLSDCCNGEILGALQSRFTIYDMFDNVVRKRPVVAASTCVFDLLVENGDACLEKENVPPAVQEAVATTSKQPTRAEEEELQDFQVVKKKPRKAKSS</sequence>
<feature type="compositionally biased region" description="Basic residues" evidence="19">
    <location>
        <begin position="322"/>
        <end position="332"/>
    </location>
</feature>
<keyword evidence="16" id="KW-0238">DNA-binding</keyword>
<dbReference type="Gene3D" id="3.40.1310.20">
    <property type="match status" value="1"/>
</dbReference>
<dbReference type="Pfam" id="PF02407">
    <property type="entry name" value="Viral_Rep"/>
    <property type="match status" value="1"/>
</dbReference>
<evidence type="ECO:0000256" key="13">
    <source>
        <dbReference type="ARBA" id="ARBA00022806"/>
    </source>
</evidence>
<dbReference type="GO" id="GO:0003724">
    <property type="term" value="F:RNA helicase activity"/>
    <property type="evidence" value="ECO:0007669"/>
    <property type="project" value="InterPro"/>
</dbReference>
<evidence type="ECO:0000256" key="3">
    <source>
        <dbReference type="ARBA" id="ARBA00004147"/>
    </source>
</evidence>
<comment type="catalytic activity">
    <reaction evidence="18">
        <text>ATP + H2O = ADP + phosphate + H(+)</text>
        <dbReference type="Rhea" id="RHEA:13065"/>
        <dbReference type="ChEBI" id="CHEBI:15377"/>
        <dbReference type="ChEBI" id="CHEBI:15378"/>
        <dbReference type="ChEBI" id="CHEBI:30616"/>
        <dbReference type="ChEBI" id="CHEBI:43474"/>
        <dbReference type="ChEBI" id="CHEBI:456216"/>
    </reaction>
</comment>
<keyword evidence="15" id="KW-0190">Covalent protein-DNA linkage</keyword>
<keyword evidence="8" id="KW-0540">Nuclease</keyword>
<evidence type="ECO:0000256" key="7">
    <source>
        <dbReference type="ARBA" id="ARBA00022705"/>
    </source>
</evidence>
<dbReference type="EMBL" id="JX185415">
    <property type="protein sequence ID" value="AFS65297.1"/>
    <property type="molecule type" value="Genomic_DNA"/>
</dbReference>
<keyword evidence="9" id="KW-0479">Metal-binding</keyword>
<dbReference type="RefSeq" id="YP_009021241.1">
    <property type="nucleotide sequence ID" value="NC_023853.1"/>
</dbReference>
<keyword evidence="22" id="KW-1185">Reference proteome</keyword>
<evidence type="ECO:0000259" key="20">
    <source>
        <dbReference type="PROSITE" id="PS52020"/>
    </source>
</evidence>
<keyword evidence="5" id="KW-0808">Transferase</keyword>
<dbReference type="GO" id="GO:0003677">
    <property type="term" value="F:DNA binding"/>
    <property type="evidence" value="ECO:0007669"/>
    <property type="project" value="UniProtKB-KW"/>
</dbReference>
<feature type="domain" description="CRESS-DNA virus Rep endonuclease" evidence="20">
    <location>
        <begin position="1"/>
        <end position="93"/>
    </location>
</feature>
<dbReference type="InterPro" id="IPR000605">
    <property type="entry name" value="Helicase_SF3_ssDNA/RNA_vir"/>
</dbReference>
<keyword evidence="12" id="KW-0378">Hydrolase</keyword>
<evidence type="ECO:0000256" key="5">
    <source>
        <dbReference type="ARBA" id="ARBA00022679"/>
    </source>
</evidence>
<dbReference type="GO" id="GO:0046872">
    <property type="term" value="F:metal ion binding"/>
    <property type="evidence" value="ECO:0007669"/>
    <property type="project" value="UniProtKB-KW"/>
</dbReference>
<evidence type="ECO:0000256" key="12">
    <source>
        <dbReference type="ARBA" id="ARBA00022801"/>
    </source>
</evidence>
<accession>K0A2Q4</accession>
<dbReference type="GO" id="GO:0003723">
    <property type="term" value="F:RNA binding"/>
    <property type="evidence" value="ECO:0007669"/>
    <property type="project" value="InterPro"/>
</dbReference>
<dbReference type="GO" id="GO:0004519">
    <property type="term" value="F:endonuclease activity"/>
    <property type="evidence" value="ECO:0007669"/>
    <property type="project" value="UniProtKB-KW"/>
</dbReference>
<dbReference type="GeneID" id="18937728"/>
<evidence type="ECO:0000256" key="19">
    <source>
        <dbReference type="SAM" id="MobiDB-lite"/>
    </source>
</evidence>
<feature type="region of interest" description="Disordered" evidence="19">
    <location>
        <begin position="299"/>
        <end position="332"/>
    </location>
</feature>
<comment type="cofactor">
    <cofactor evidence="1">
        <name>Mn(2+)</name>
        <dbReference type="ChEBI" id="CHEBI:29035"/>
    </cofactor>
</comment>
<dbReference type="KEGG" id="vg:18937728"/>
<evidence type="ECO:0000256" key="1">
    <source>
        <dbReference type="ARBA" id="ARBA00001936"/>
    </source>
</evidence>
<evidence type="ECO:0000256" key="4">
    <source>
        <dbReference type="ARBA" id="ARBA00022562"/>
    </source>
</evidence>
<evidence type="ECO:0000256" key="9">
    <source>
        <dbReference type="ARBA" id="ARBA00022723"/>
    </source>
</evidence>
<organism evidence="21 22">
    <name type="scientific">Dragonfly circularisvirus</name>
    <dbReference type="NCBI Taxonomy" id="1234872"/>
    <lineage>
        <taxon>Viruses</taxon>
        <taxon>Monodnaviria</taxon>
        <taxon>Shotokuvirae</taxon>
        <taxon>Cressdnaviricota</taxon>
        <taxon>Arfiviricetes</taxon>
        <taxon>Rohanvirales</taxon>
        <taxon>Adamaviridae</taxon>
        <taxon>Valarivirus</taxon>
        <taxon>Valarivirus sithago</taxon>
    </lineage>
</organism>
<evidence type="ECO:0000256" key="6">
    <source>
        <dbReference type="ARBA" id="ARBA00022695"/>
    </source>
</evidence>
<dbReference type="GO" id="GO:0006260">
    <property type="term" value="P:DNA replication"/>
    <property type="evidence" value="ECO:0007669"/>
    <property type="project" value="UniProtKB-KW"/>
</dbReference>
<dbReference type="GO" id="GO:0016787">
    <property type="term" value="F:hydrolase activity"/>
    <property type="evidence" value="ECO:0007669"/>
    <property type="project" value="UniProtKB-KW"/>
</dbReference>
<evidence type="ECO:0000256" key="18">
    <source>
        <dbReference type="ARBA" id="ARBA00049360"/>
    </source>
</evidence>
<keyword evidence="10" id="KW-0547">Nucleotide-binding</keyword>
<dbReference type="PROSITE" id="PS52020">
    <property type="entry name" value="CRESS_DNA_REP"/>
    <property type="match status" value="1"/>
</dbReference>
<dbReference type="Pfam" id="PF00910">
    <property type="entry name" value="RNA_helicase"/>
    <property type="match status" value="1"/>
</dbReference>
<evidence type="ECO:0000256" key="17">
    <source>
        <dbReference type="ARBA" id="ARBA00023268"/>
    </source>
</evidence>
<keyword evidence="11" id="KW-0255">Endonuclease</keyword>
<evidence type="ECO:0000256" key="8">
    <source>
        <dbReference type="ARBA" id="ARBA00022722"/>
    </source>
</evidence>
<keyword evidence="7" id="KW-0235">DNA replication</keyword>
<dbReference type="OrthoDB" id="9195at10239"/>
<reference evidence="21 22" key="1">
    <citation type="journal article" date="2012" name="J. Gen. Virol.">
        <title>Diverse circular single-stranded DNA viruses discovered in dragonflies (Odonata: Epiprocta).</title>
        <authorList>
            <person name="Rosario K."/>
            <person name="Dayaram A."/>
            <person name="Marinov M."/>
            <person name="Ware J."/>
            <person name="Kraberger S."/>
            <person name="Stainton D."/>
            <person name="Breitbart M."/>
            <person name="Varsani A."/>
        </authorList>
    </citation>
    <scope>NUCLEOTIDE SEQUENCE [LARGE SCALE GENOMIC DNA]</scope>
    <source>
        <strain evidence="21">TO-DF3E-2010</strain>
    </source>
</reference>
<keyword evidence="14" id="KW-0067">ATP-binding</keyword>
<comment type="cofactor">
    <cofactor evidence="2">
        <name>Mg(2+)</name>
        <dbReference type="ChEBI" id="CHEBI:18420"/>
    </cofactor>
</comment>
<dbReference type="GO" id="GO:0042025">
    <property type="term" value="C:host cell nucleus"/>
    <property type="evidence" value="ECO:0007669"/>
    <property type="project" value="UniProtKB-SubCell"/>
</dbReference>
<dbReference type="GO" id="GO:0000166">
    <property type="term" value="F:nucleotide binding"/>
    <property type="evidence" value="ECO:0007669"/>
    <property type="project" value="UniProtKB-KW"/>
</dbReference>
<dbReference type="InterPro" id="IPR049912">
    <property type="entry name" value="CRESS_DNA_REP"/>
</dbReference>
<evidence type="ECO:0000256" key="15">
    <source>
        <dbReference type="ARBA" id="ARBA00023124"/>
    </source>
</evidence>
<evidence type="ECO:0000256" key="10">
    <source>
        <dbReference type="ARBA" id="ARBA00022741"/>
    </source>
</evidence>
<keyword evidence="4" id="KW-1048">Host nucleus</keyword>
<evidence type="ECO:0000256" key="2">
    <source>
        <dbReference type="ARBA" id="ARBA00001946"/>
    </source>
</evidence>